<protein>
    <recommendedName>
        <fullName evidence="1">Carbamoyl phosphate synthase ATP-binding domain-containing protein</fullName>
    </recommendedName>
</protein>
<reference evidence="2 3" key="1">
    <citation type="submission" date="2016-05" db="EMBL/GenBank/DDBJ databases">
        <title>Genome Sequence of Pseudomonas citronellolis Strain SJTE-3, an Estrogens and Persistent Organic Pollutants degradation strain.</title>
        <authorList>
            <person name="Liang R."/>
        </authorList>
    </citation>
    <scope>NUCLEOTIDE SEQUENCE [LARGE SCALE GENOMIC DNA]</scope>
    <source>
        <strain evidence="2 3">SJTE-3</strain>
    </source>
</reference>
<dbReference type="EMBL" id="CP015878">
    <property type="protein sequence ID" value="ANI14488.1"/>
    <property type="molecule type" value="Genomic_DNA"/>
</dbReference>
<sequence>MFDRYLTATYVEGGREWPCVDCWGLVILARCELFGLPMLSDFGAVTRHTPVNMQRAYRAEVDRALVECHPGPGVIAAAMRGAMCIHVGLVVEKEGRLRVLEINPRSTPSLPLLDDFEARYLRVIYYRDRDLSVAP</sequence>
<accession>A0A1A9KAF9</accession>
<dbReference type="InterPro" id="IPR005479">
    <property type="entry name" value="CPAse_ATP-bd"/>
</dbReference>
<dbReference type="RefSeq" id="WP_064582681.1">
    <property type="nucleotide sequence ID" value="NZ_CP015878.1"/>
</dbReference>
<dbReference type="GO" id="GO:0005524">
    <property type="term" value="F:ATP binding"/>
    <property type="evidence" value="ECO:0007669"/>
    <property type="project" value="InterPro"/>
</dbReference>
<dbReference type="AlphaFoldDB" id="A0A1A9KAF9"/>
<evidence type="ECO:0000259" key="1">
    <source>
        <dbReference type="PROSITE" id="PS00867"/>
    </source>
</evidence>
<organism evidence="2 3">
    <name type="scientific">Pseudomonas citronellolis</name>
    <dbReference type="NCBI Taxonomy" id="53408"/>
    <lineage>
        <taxon>Bacteria</taxon>
        <taxon>Pseudomonadati</taxon>
        <taxon>Pseudomonadota</taxon>
        <taxon>Gammaproteobacteria</taxon>
        <taxon>Pseudomonadales</taxon>
        <taxon>Pseudomonadaceae</taxon>
        <taxon>Pseudomonas</taxon>
    </lineage>
</organism>
<proteinExistence type="predicted"/>
<dbReference type="PROSITE" id="PS00867">
    <property type="entry name" value="CPSASE_2"/>
    <property type="match status" value="1"/>
</dbReference>
<name>A0A1A9KAF9_9PSED</name>
<evidence type="ECO:0000313" key="3">
    <source>
        <dbReference type="Proteomes" id="UP000077748"/>
    </source>
</evidence>
<gene>
    <name evidence="2" type="ORF">A9C11_11050</name>
</gene>
<dbReference type="Proteomes" id="UP000077748">
    <property type="component" value="Chromosome"/>
</dbReference>
<evidence type="ECO:0000313" key="2">
    <source>
        <dbReference type="EMBL" id="ANI14488.1"/>
    </source>
</evidence>
<feature type="domain" description="Carbamoyl phosphate synthase ATP-binding" evidence="1">
    <location>
        <begin position="99"/>
        <end position="106"/>
    </location>
</feature>